<dbReference type="EMBL" id="KY513280">
    <property type="protein sequence ID" value="AQM74936.1"/>
    <property type="molecule type" value="Genomic_DNA"/>
</dbReference>
<accession>A0A1U7ENW7</accession>
<reference evidence="1" key="1">
    <citation type="journal article" date="2017" name="Eur. J. Clin. Microbiol. Infect. Dis.">
        <title>Linezolid-resistant enterococci in Polish hospitals: species, clonality and determinants of linezolid resistance.</title>
        <authorList>
            <person name="Gawryszewska I."/>
            <person name="Zabicka D."/>
            <person name="Hryniewicz W."/>
            <person name="Sadowy E."/>
        </authorList>
    </citation>
    <scope>NUCLEOTIDE SEQUENCE</scope>
    <source>
        <strain evidence="1">6742</strain>
        <plasmid evidence="1">p6742_1</plasmid>
    </source>
</reference>
<dbReference type="AlphaFoldDB" id="A0A1U7ENW7"/>
<name>A0A1U7ENW7_ENTFL</name>
<organism evidence="1">
    <name type="scientific">Enterococcus faecalis</name>
    <name type="common">Streptococcus faecalis</name>
    <dbReference type="NCBI Taxonomy" id="1351"/>
    <lineage>
        <taxon>Bacteria</taxon>
        <taxon>Bacillati</taxon>
        <taxon>Bacillota</taxon>
        <taxon>Bacilli</taxon>
        <taxon>Lactobacillales</taxon>
        <taxon>Enterococcaceae</taxon>
        <taxon>Enterococcus</taxon>
    </lineage>
</organism>
<evidence type="ECO:0000313" key="1">
    <source>
        <dbReference type="EMBL" id="AQM74936.1"/>
    </source>
</evidence>
<proteinExistence type="predicted"/>
<geneLocation type="plasmid" evidence="1">
    <name>p6742_1</name>
</geneLocation>
<sequence length="44" mass="5187">MYLKPNKCLLFYDCKQLNREQALKPNSVLLDQQLNGKVKHQPTQ</sequence>
<protein>
    <submittedName>
        <fullName evidence="1">Uncharacterized protein</fullName>
    </submittedName>
</protein>
<keyword evidence="1" id="KW-0614">Plasmid</keyword>